<feature type="region of interest" description="Disordered" evidence="1">
    <location>
        <begin position="171"/>
        <end position="203"/>
    </location>
</feature>
<dbReference type="EMBL" id="QJNU01000177">
    <property type="protein sequence ID" value="RYP05187.1"/>
    <property type="molecule type" value="Genomic_DNA"/>
</dbReference>
<organism evidence="2 3">
    <name type="scientific">Monosporascus ibericus</name>
    <dbReference type="NCBI Taxonomy" id="155417"/>
    <lineage>
        <taxon>Eukaryota</taxon>
        <taxon>Fungi</taxon>
        <taxon>Dikarya</taxon>
        <taxon>Ascomycota</taxon>
        <taxon>Pezizomycotina</taxon>
        <taxon>Sordariomycetes</taxon>
        <taxon>Xylariomycetidae</taxon>
        <taxon>Xylariales</taxon>
        <taxon>Xylariales incertae sedis</taxon>
        <taxon>Monosporascus</taxon>
    </lineage>
</organism>
<proteinExistence type="predicted"/>
<keyword evidence="3" id="KW-1185">Reference proteome</keyword>
<feature type="region of interest" description="Disordered" evidence="1">
    <location>
        <begin position="493"/>
        <end position="512"/>
    </location>
</feature>
<evidence type="ECO:0000313" key="2">
    <source>
        <dbReference type="EMBL" id="RYP05187.1"/>
    </source>
</evidence>
<gene>
    <name evidence="2" type="ORF">DL764_003967</name>
</gene>
<sequence length="612" mass="69192">MAISSRLPVEIYYNIFVQLPPADALTCRFLDKFTSAIATAVAFRHVRLEDTSYARITWFEAVARSPYLGGLVVREVTVDTSYLGFPNTDAGAGDFWPLPRPAAFLRTLPCLRLFAGLCTLNIRFGKPAHIRENQRFRDWVLRVVFEVLAGEWSTASQRELDAYCAEYWEGGEEERRQQQDGSDNENRGDDREENSRAVGEDEAIERTPPVRLRTLTISNLGDHAEERLTASPAFGTVLASPEFQELKLLVALRHLDPFGANQQAYNDEQVLDFAESLPRTWLAAPLARNLRVLSLYFSDYWGWTPRMDFRLVNPGEGGFPNLRVLALGNYVFSHDWQADWIAGLGTQNGKGGLQELYLDDCPIMWRARTVGPLDDSVTVLQTGAGEEDDDTGRTTITISNEGYPRKDLMAAGTTVFTPMAVRDYPLRWHHVLRRWTGAAMPTLRVFRMGHGDWDGVEASSVHARLWPPPPRALVPELRRFREQTQLHRRRLRDRAHLTYDSPAPPPDPRRLRRFSRGVGLATAREHILQYVSFNLGLLPQPWVERDDRRHAGDLDRVAEYEASRAADEAALRELLAVVGERNYPSTTARTVVVGGVGRGETRMGKTVPEDII</sequence>
<dbReference type="Proteomes" id="UP000293360">
    <property type="component" value="Unassembled WGS sequence"/>
</dbReference>
<evidence type="ECO:0000256" key="1">
    <source>
        <dbReference type="SAM" id="MobiDB-lite"/>
    </source>
</evidence>
<name>A0A4Q4TI13_9PEZI</name>
<comment type="caution">
    <text evidence="2">The sequence shown here is derived from an EMBL/GenBank/DDBJ whole genome shotgun (WGS) entry which is preliminary data.</text>
</comment>
<evidence type="ECO:0008006" key="4">
    <source>
        <dbReference type="Google" id="ProtNLM"/>
    </source>
</evidence>
<dbReference type="OrthoDB" id="3140657at2759"/>
<evidence type="ECO:0000313" key="3">
    <source>
        <dbReference type="Proteomes" id="UP000293360"/>
    </source>
</evidence>
<accession>A0A4Q4TI13</accession>
<protein>
    <recommendedName>
        <fullName evidence="4">F-box domain-containing protein</fullName>
    </recommendedName>
</protein>
<feature type="compositionally biased region" description="Basic and acidic residues" evidence="1">
    <location>
        <begin position="173"/>
        <end position="199"/>
    </location>
</feature>
<dbReference type="PANTHER" id="PTHR42057">
    <property type="entry name" value="F-BOX DOMAIN PROTEIN (AFU_ORTHOLOGUE AFUA_4G00200)"/>
    <property type="match status" value="1"/>
</dbReference>
<dbReference type="AlphaFoldDB" id="A0A4Q4TI13"/>
<reference evidence="2 3" key="1">
    <citation type="submission" date="2018-06" db="EMBL/GenBank/DDBJ databases">
        <title>Complete Genomes of Monosporascus.</title>
        <authorList>
            <person name="Robinson A.J."/>
            <person name="Natvig D.O."/>
        </authorList>
    </citation>
    <scope>NUCLEOTIDE SEQUENCE [LARGE SCALE GENOMIC DNA]</scope>
    <source>
        <strain evidence="2 3">CBS 110550</strain>
    </source>
</reference>
<dbReference type="PANTHER" id="PTHR42057:SF2">
    <property type="entry name" value="F-BOX DOMAIN PROTEIN (AFU_ORTHOLOGUE AFUA_4G00200)-RELATED"/>
    <property type="match status" value="1"/>
</dbReference>